<name>A0A804LVI6_MAIZE</name>
<dbReference type="InParanoid" id="A0A804LVI6"/>
<keyword evidence="2" id="KW-1185">Reference proteome</keyword>
<dbReference type="Gramene" id="Zm00001eb039730_T001">
    <property type="protein sequence ID" value="Zm00001eb039730_P001"/>
    <property type="gene ID" value="Zm00001eb039730"/>
</dbReference>
<evidence type="ECO:0000313" key="2">
    <source>
        <dbReference type="Proteomes" id="UP000007305"/>
    </source>
</evidence>
<evidence type="ECO:0000313" key="1">
    <source>
        <dbReference type="EnsemblPlants" id="Zm00001eb039730_P001"/>
    </source>
</evidence>
<sequence>MPQVVFEKGGNIDAKLPTSVDCGLWRQCGCGYNNCSSPIRLYSVSFFLSLPRYLHAQVVQNASHRDVRLANLHPDCGDLRELEQRGLCDRVGYRLQEVAWRALDNILCNAGEAGKQQNWLSGDLIKTCCEMVNPNPQPL</sequence>
<dbReference type="Proteomes" id="UP000007305">
    <property type="component" value="Chromosome 1"/>
</dbReference>
<organism evidence="1 2">
    <name type="scientific">Zea mays</name>
    <name type="common">Maize</name>
    <dbReference type="NCBI Taxonomy" id="4577"/>
    <lineage>
        <taxon>Eukaryota</taxon>
        <taxon>Viridiplantae</taxon>
        <taxon>Streptophyta</taxon>
        <taxon>Embryophyta</taxon>
        <taxon>Tracheophyta</taxon>
        <taxon>Spermatophyta</taxon>
        <taxon>Magnoliopsida</taxon>
        <taxon>Liliopsida</taxon>
        <taxon>Poales</taxon>
        <taxon>Poaceae</taxon>
        <taxon>PACMAD clade</taxon>
        <taxon>Panicoideae</taxon>
        <taxon>Andropogonodae</taxon>
        <taxon>Andropogoneae</taxon>
        <taxon>Tripsacinae</taxon>
        <taxon>Zea</taxon>
    </lineage>
</organism>
<reference evidence="2" key="1">
    <citation type="submission" date="2015-12" db="EMBL/GenBank/DDBJ databases">
        <title>Update maize B73 reference genome by single molecule sequencing technologies.</title>
        <authorList>
            <consortium name="Maize Genome Sequencing Project"/>
            <person name="Ware D."/>
        </authorList>
    </citation>
    <scope>NUCLEOTIDE SEQUENCE [LARGE SCALE GENOMIC DNA]</scope>
    <source>
        <strain evidence="2">cv. B73</strain>
    </source>
</reference>
<protein>
    <submittedName>
        <fullName evidence="1">Uncharacterized protein</fullName>
    </submittedName>
</protein>
<dbReference type="EnsemblPlants" id="Zm00001eb039730_T001">
    <property type="protein sequence ID" value="Zm00001eb039730_P001"/>
    <property type="gene ID" value="Zm00001eb039730"/>
</dbReference>
<accession>A0A804LVI6</accession>
<reference evidence="1" key="3">
    <citation type="submission" date="2021-05" db="UniProtKB">
        <authorList>
            <consortium name="EnsemblPlants"/>
        </authorList>
    </citation>
    <scope>IDENTIFICATION</scope>
    <source>
        <strain evidence="1">cv. B73</strain>
    </source>
</reference>
<reference evidence="1" key="2">
    <citation type="submission" date="2019-07" db="EMBL/GenBank/DDBJ databases">
        <authorList>
            <person name="Seetharam A."/>
            <person name="Woodhouse M."/>
            <person name="Cannon E."/>
        </authorList>
    </citation>
    <scope>NUCLEOTIDE SEQUENCE [LARGE SCALE GENOMIC DNA]</scope>
    <source>
        <strain evidence="1">cv. B73</strain>
    </source>
</reference>
<proteinExistence type="predicted"/>
<dbReference type="AlphaFoldDB" id="A0A804LVI6"/>